<proteinExistence type="predicted"/>
<dbReference type="SUPFAM" id="SSF52833">
    <property type="entry name" value="Thioredoxin-like"/>
    <property type="match status" value="1"/>
</dbReference>
<name>A0A538SL90_UNCEI</name>
<dbReference type="SUPFAM" id="SSF48208">
    <property type="entry name" value="Six-hairpin glycosidases"/>
    <property type="match status" value="1"/>
</dbReference>
<dbReference type="PANTHER" id="PTHR42899">
    <property type="entry name" value="SPERMATOGENESIS-ASSOCIATED PROTEIN 20"/>
    <property type="match status" value="1"/>
</dbReference>
<dbReference type="InterPro" id="IPR036249">
    <property type="entry name" value="Thioredoxin-like_sf"/>
</dbReference>
<feature type="non-terminal residue" evidence="2">
    <location>
        <position position="664"/>
    </location>
</feature>
<dbReference type="InterPro" id="IPR024705">
    <property type="entry name" value="Ssp411"/>
</dbReference>
<dbReference type="AlphaFoldDB" id="A0A538SL90"/>
<dbReference type="InterPro" id="IPR004879">
    <property type="entry name" value="Ssp411-like_TRX"/>
</dbReference>
<evidence type="ECO:0000259" key="1">
    <source>
        <dbReference type="Pfam" id="PF03190"/>
    </source>
</evidence>
<evidence type="ECO:0000313" key="2">
    <source>
        <dbReference type="EMBL" id="TMQ52137.1"/>
    </source>
</evidence>
<dbReference type="Proteomes" id="UP000319829">
    <property type="component" value="Unassembled WGS sequence"/>
</dbReference>
<comment type="caution">
    <text evidence="2">The sequence shown here is derived from an EMBL/GenBank/DDBJ whole genome shotgun (WGS) entry which is preliminary data.</text>
</comment>
<dbReference type="PIRSF" id="PIRSF006402">
    <property type="entry name" value="UCP006402_thioredoxin"/>
    <property type="match status" value="1"/>
</dbReference>
<dbReference type="EMBL" id="VBOU01000114">
    <property type="protein sequence ID" value="TMQ52137.1"/>
    <property type="molecule type" value="Genomic_DNA"/>
</dbReference>
<dbReference type="Gene3D" id="3.40.30.10">
    <property type="entry name" value="Glutaredoxin"/>
    <property type="match status" value="1"/>
</dbReference>
<sequence>MTAIAHAPDRSPNRLAKEQSPYLLQHQWNPVDWYPWGPEAFEKARSESKPVFLSIGYSSCHWCHVMERESFESETIAKLLNEKFVSIKVDREERPDVDEIYMRAVQLLTGSGGWPMSVFLTADQKPFWGGTYFPPDDRGGRPGFASILAALSETYATRREEVASAADRLASALRQMEGGRQFVASGPVDRAAWERAVEELVATYDRNYGGFGGAPKFPPHGALELLLHATAASPREDLEGVVRGTLDGIAMGGIRDHVGGGFHRYATDAIWLVPHFEKMLYDNAQLASVYAEAFARWGDPEHRSAAEETLAWVVREMTAEEGGFYSALDADTEGGEGATYLWALKEVTDVLGTEEGTLFARVYGIEETGNFVDPVTGEEPGNIVHRKRPWSELALAEKIPEGELRSRMDRARARLLLKRLERPAPGRDDKVVTSWNGLMIGAFAKAGRVFERRDYVDTASRAARFVLTSMRRDGRLLRSWRAGESRLPGYLEDHAFLAWGLLDLHEVSGDGAWLTEALALTDSMIERFWDAGEGGFFFVANDHESLIARTKEVFDQAVPSGNGMAARVLVRLWLTTGDGAKGSAALEPPHGAAVEGVAPAAVPPTAPGPLARAQRGPVIVTAHLDKRRIAQGETAELRLTLEMEPGWHVQSAKPSRADLIPTSV</sequence>
<dbReference type="Gene3D" id="1.50.10.10">
    <property type="match status" value="2"/>
</dbReference>
<dbReference type="GO" id="GO:0005975">
    <property type="term" value="P:carbohydrate metabolic process"/>
    <property type="evidence" value="ECO:0007669"/>
    <property type="project" value="InterPro"/>
</dbReference>
<dbReference type="CDD" id="cd02955">
    <property type="entry name" value="SSP411"/>
    <property type="match status" value="1"/>
</dbReference>
<gene>
    <name evidence="2" type="ORF">E6K74_12670</name>
</gene>
<dbReference type="Pfam" id="PF03190">
    <property type="entry name" value="Thioredox_DsbH"/>
    <property type="match status" value="1"/>
</dbReference>
<reference evidence="2 3" key="1">
    <citation type="journal article" date="2019" name="Nat. Microbiol.">
        <title>Mediterranean grassland soil C-N compound turnover is dependent on rainfall and depth, and is mediated by genomically divergent microorganisms.</title>
        <authorList>
            <person name="Diamond S."/>
            <person name="Andeer P.F."/>
            <person name="Li Z."/>
            <person name="Crits-Christoph A."/>
            <person name="Burstein D."/>
            <person name="Anantharaman K."/>
            <person name="Lane K.R."/>
            <person name="Thomas B.C."/>
            <person name="Pan C."/>
            <person name="Northen T.R."/>
            <person name="Banfield J.F."/>
        </authorList>
    </citation>
    <scope>NUCLEOTIDE SEQUENCE [LARGE SCALE GENOMIC DNA]</scope>
    <source>
        <strain evidence="2">WS_4</strain>
    </source>
</reference>
<dbReference type="InterPro" id="IPR008928">
    <property type="entry name" value="6-hairpin_glycosidase_sf"/>
</dbReference>
<accession>A0A538SL90</accession>
<organism evidence="2 3">
    <name type="scientific">Eiseniibacteriota bacterium</name>
    <dbReference type="NCBI Taxonomy" id="2212470"/>
    <lineage>
        <taxon>Bacteria</taxon>
        <taxon>Candidatus Eiseniibacteriota</taxon>
    </lineage>
</organism>
<dbReference type="PANTHER" id="PTHR42899:SF1">
    <property type="entry name" value="SPERMATOGENESIS-ASSOCIATED PROTEIN 20"/>
    <property type="match status" value="1"/>
</dbReference>
<evidence type="ECO:0000313" key="3">
    <source>
        <dbReference type="Proteomes" id="UP000319829"/>
    </source>
</evidence>
<protein>
    <submittedName>
        <fullName evidence="2">Thioredoxin domain-containing protein</fullName>
    </submittedName>
</protein>
<feature type="domain" description="Spermatogenesis-associated protein 20-like TRX" evidence="1">
    <location>
        <begin position="12"/>
        <end position="173"/>
    </location>
</feature>
<dbReference type="InterPro" id="IPR012341">
    <property type="entry name" value="6hp_glycosidase-like_sf"/>
</dbReference>